<sequence length="167" mass="18875">MYQNLADSRVTVALQHPTSCLTKKIPLLLYFPSQYEIKDICSSSVPNQWSLRSQTLVPGFSGAALVIADWRWGPGDIKKDTKEDTRKKPDTFPTYVGGQFIAIDGKLTDLQVEHEITQEPILRSAIRTMKALDGDKRDMREFVKEVDRMLKCGETVGDFKKGVKILL</sequence>
<dbReference type="GeneID" id="9182853"/>
<organism evidence="1 2">
    <name type="scientific">Tuber melanosporum (strain Mel28)</name>
    <name type="common">Perigord black truffle</name>
    <dbReference type="NCBI Taxonomy" id="656061"/>
    <lineage>
        <taxon>Eukaryota</taxon>
        <taxon>Fungi</taxon>
        <taxon>Dikarya</taxon>
        <taxon>Ascomycota</taxon>
        <taxon>Pezizomycotina</taxon>
        <taxon>Pezizomycetes</taxon>
        <taxon>Pezizales</taxon>
        <taxon>Tuberaceae</taxon>
        <taxon>Tuber</taxon>
    </lineage>
</organism>
<dbReference type="InParanoid" id="D5G9A9"/>
<name>D5G9A9_TUBMM</name>
<dbReference type="Proteomes" id="UP000006911">
    <property type="component" value="Unassembled WGS sequence"/>
</dbReference>
<dbReference type="EMBL" id="FN430057">
    <property type="protein sequence ID" value="CAZ81102.1"/>
    <property type="molecule type" value="Genomic_DNA"/>
</dbReference>
<reference evidence="1 2" key="1">
    <citation type="journal article" date="2010" name="Nature">
        <title>Perigord black truffle genome uncovers evolutionary origins and mechanisms of symbiosis.</title>
        <authorList>
            <person name="Martin F."/>
            <person name="Kohler A."/>
            <person name="Murat C."/>
            <person name="Balestrini R."/>
            <person name="Coutinho P.M."/>
            <person name="Jaillon O."/>
            <person name="Montanini B."/>
            <person name="Morin E."/>
            <person name="Noel B."/>
            <person name="Percudani R."/>
            <person name="Porcel B."/>
            <person name="Rubini A."/>
            <person name="Amicucci A."/>
            <person name="Amselem J."/>
            <person name="Anthouard V."/>
            <person name="Arcioni S."/>
            <person name="Artiguenave F."/>
            <person name="Aury J.M."/>
            <person name="Ballario P."/>
            <person name="Bolchi A."/>
            <person name="Brenna A."/>
            <person name="Brun A."/>
            <person name="Buee M."/>
            <person name="Cantarel B."/>
            <person name="Chevalier G."/>
            <person name="Couloux A."/>
            <person name="Da Silva C."/>
            <person name="Denoeud F."/>
            <person name="Duplessis S."/>
            <person name="Ghignone S."/>
            <person name="Hilselberger B."/>
            <person name="Iotti M."/>
            <person name="Marcais B."/>
            <person name="Mello A."/>
            <person name="Miranda M."/>
            <person name="Pacioni G."/>
            <person name="Quesneville H."/>
            <person name="Riccioni C."/>
            <person name="Ruotolo R."/>
            <person name="Splivallo R."/>
            <person name="Stocchi V."/>
            <person name="Tisserant E."/>
            <person name="Viscomi A.R."/>
            <person name="Zambonelli A."/>
            <person name="Zampieri E."/>
            <person name="Henrissat B."/>
            <person name="Lebrun M.H."/>
            <person name="Paolocci F."/>
            <person name="Bonfante P."/>
            <person name="Ottonello S."/>
            <person name="Wincker P."/>
        </authorList>
    </citation>
    <scope>NUCLEOTIDE SEQUENCE [LARGE SCALE GENOMIC DNA]</scope>
    <source>
        <strain evidence="1 2">Mel28</strain>
    </source>
</reference>
<keyword evidence="2" id="KW-1185">Reference proteome</keyword>
<evidence type="ECO:0000313" key="1">
    <source>
        <dbReference type="EMBL" id="CAZ81102.1"/>
    </source>
</evidence>
<proteinExistence type="predicted"/>
<dbReference type="HOGENOM" id="CLU_1595756_0_0_1"/>
<protein>
    <submittedName>
        <fullName evidence="1">(Perigord truffle) hypothetical protein</fullName>
    </submittedName>
</protein>
<accession>D5G9A9</accession>
<dbReference type="RefSeq" id="XP_002836911.1">
    <property type="nucleotide sequence ID" value="XM_002836865.1"/>
</dbReference>
<dbReference type="KEGG" id="tml:GSTUM_00003231001"/>
<dbReference type="AlphaFoldDB" id="D5G9A9"/>
<evidence type="ECO:0000313" key="2">
    <source>
        <dbReference type="Proteomes" id="UP000006911"/>
    </source>
</evidence>
<gene>
    <name evidence="1" type="ORF">GSTUM_00003231001</name>
</gene>